<proteinExistence type="predicted"/>
<dbReference type="AlphaFoldDB" id="A0A2T8IH98"/>
<name>A0A2T8IH98_9POAL</name>
<organism evidence="4">
    <name type="scientific">Panicum hallii</name>
    <dbReference type="NCBI Taxonomy" id="206008"/>
    <lineage>
        <taxon>Eukaryota</taxon>
        <taxon>Viridiplantae</taxon>
        <taxon>Streptophyta</taxon>
        <taxon>Embryophyta</taxon>
        <taxon>Tracheophyta</taxon>
        <taxon>Spermatophyta</taxon>
        <taxon>Magnoliopsida</taxon>
        <taxon>Liliopsida</taxon>
        <taxon>Poales</taxon>
        <taxon>Poaceae</taxon>
        <taxon>PACMAD clade</taxon>
        <taxon>Panicoideae</taxon>
        <taxon>Panicodae</taxon>
        <taxon>Paniceae</taxon>
        <taxon>Panicinae</taxon>
        <taxon>Panicum</taxon>
        <taxon>Panicum sect. Panicum</taxon>
    </lineage>
</organism>
<reference evidence="4" key="1">
    <citation type="submission" date="2018-04" db="EMBL/GenBank/DDBJ databases">
        <title>WGS assembly of Panicum hallii.</title>
        <authorList>
            <person name="Lovell J."/>
            <person name="Jenkins J."/>
            <person name="Lowry D."/>
            <person name="Mamidi S."/>
            <person name="Sreedasyam A."/>
            <person name="Weng X."/>
            <person name="Barry K."/>
            <person name="Bonette J."/>
            <person name="Campitelli B."/>
            <person name="Daum C."/>
            <person name="Gordon S."/>
            <person name="Gould B."/>
            <person name="Lipzen A."/>
            <person name="Macqueen A."/>
            <person name="Palacio-Mejia J."/>
            <person name="Plott C."/>
            <person name="Shakirov E."/>
            <person name="Shu S."/>
            <person name="Yoshinaga Y."/>
            <person name="Zane M."/>
            <person name="Rokhsar D."/>
            <person name="Grimwood J."/>
            <person name="Schmutz J."/>
            <person name="Juenger T."/>
        </authorList>
    </citation>
    <scope>NUCLEOTIDE SEQUENCE [LARGE SCALE GENOMIC DNA]</scope>
    <source>
        <strain evidence="4">FIL2</strain>
    </source>
</reference>
<evidence type="ECO:0000256" key="1">
    <source>
        <dbReference type="SAM" id="MobiDB-lite"/>
    </source>
</evidence>
<dbReference type="InterPro" id="IPR055411">
    <property type="entry name" value="LRR_FXL15/At3g58940/PEG3-like"/>
</dbReference>
<dbReference type="InterPro" id="IPR036047">
    <property type="entry name" value="F-box-like_dom_sf"/>
</dbReference>
<feature type="domain" description="F-box" evidence="2">
    <location>
        <begin position="24"/>
        <end position="64"/>
    </location>
</feature>
<feature type="domain" description="F-box/LRR-repeat protein 15/At3g58940/PEG3-like LRR" evidence="3">
    <location>
        <begin position="105"/>
        <end position="179"/>
    </location>
</feature>
<dbReference type="Pfam" id="PF00646">
    <property type="entry name" value="F-box"/>
    <property type="match status" value="1"/>
</dbReference>
<evidence type="ECO:0000313" key="4">
    <source>
        <dbReference type="EMBL" id="PVH37045.1"/>
    </source>
</evidence>
<evidence type="ECO:0000259" key="3">
    <source>
        <dbReference type="Pfam" id="PF24758"/>
    </source>
</evidence>
<sequence>MEASPLRRRLRSPSPDAAVAPGGLDSLPPELRNEIPSRLPLRCAFCTAALARAWRRCWESVPFLCIKWPAGADPNTITSVLRRYSCPVREFCHSHIGEASFRHSDRWLRLLALRGVQTLNLDFERSDEESVHTLHPSIFSCRGLTVLKLRGGDIPTMPPGFAGFPNLTKLSLFNIGFPDEINVAMYSTHRDFAKLMTGLDSTKKLKIAIPLEDVNCVEGLSCNFNNLKSLSLQTSLHLLSGALSLFCMLRNAPILEVLDIEVICMMTTDYSEEEDEVDSDFLNAQWTDDLFSNLIRVGVTHVTCKLSEMCFIKFVLSKARRLREFHVCLDEGCPKSNEGAVTELVKYRTSPRAKVFFSRPQYD</sequence>
<evidence type="ECO:0000259" key="2">
    <source>
        <dbReference type="Pfam" id="PF00646"/>
    </source>
</evidence>
<protein>
    <recommendedName>
        <fullName evidence="5">FBD domain-containing protein</fullName>
    </recommendedName>
</protein>
<feature type="compositionally biased region" description="Basic residues" evidence="1">
    <location>
        <begin position="1"/>
        <end position="11"/>
    </location>
</feature>
<accession>A0A2T8IH98</accession>
<dbReference type="InterPro" id="IPR032675">
    <property type="entry name" value="LRR_dom_sf"/>
</dbReference>
<dbReference type="SUPFAM" id="SSF81383">
    <property type="entry name" value="F-box domain"/>
    <property type="match status" value="1"/>
</dbReference>
<dbReference type="PANTHER" id="PTHR31900">
    <property type="entry name" value="F-BOX/RNI SUPERFAMILY PROTEIN-RELATED"/>
    <property type="match status" value="1"/>
</dbReference>
<evidence type="ECO:0008006" key="5">
    <source>
        <dbReference type="Google" id="ProtNLM"/>
    </source>
</evidence>
<dbReference type="InterPro" id="IPR001810">
    <property type="entry name" value="F-box_dom"/>
</dbReference>
<dbReference type="SUPFAM" id="SSF52047">
    <property type="entry name" value="RNI-like"/>
    <property type="match status" value="1"/>
</dbReference>
<feature type="region of interest" description="Disordered" evidence="1">
    <location>
        <begin position="1"/>
        <end position="25"/>
    </location>
</feature>
<dbReference type="InterPro" id="IPR050232">
    <property type="entry name" value="FBL13/AtMIF1-like"/>
</dbReference>
<gene>
    <name evidence="4" type="ORF">PAHAL_6G230000</name>
</gene>
<dbReference type="Pfam" id="PF24758">
    <property type="entry name" value="LRR_At5g56370"/>
    <property type="match status" value="1"/>
</dbReference>
<dbReference type="Proteomes" id="UP000243499">
    <property type="component" value="Chromosome 6"/>
</dbReference>
<dbReference type="Gene3D" id="3.80.10.10">
    <property type="entry name" value="Ribonuclease Inhibitor"/>
    <property type="match status" value="1"/>
</dbReference>
<dbReference type="EMBL" id="CM008051">
    <property type="protein sequence ID" value="PVH37045.1"/>
    <property type="molecule type" value="Genomic_DNA"/>
</dbReference>
<dbReference type="PANTHER" id="PTHR31900:SF30">
    <property type="entry name" value="SUPERFAMILY PROTEIN, PUTATIVE-RELATED"/>
    <property type="match status" value="1"/>
</dbReference>
<dbReference type="Gramene" id="PVH37045">
    <property type="protein sequence ID" value="PVH37045"/>
    <property type="gene ID" value="PAHAL_6G230000"/>
</dbReference>